<gene>
    <name evidence="1" type="ORF">SAMEA104719789_00148</name>
</gene>
<reference evidence="1 2" key="1">
    <citation type="submission" date="2018-09" db="EMBL/GenBank/DDBJ databases">
        <authorList>
            <consortium name="Pathogen Informatics"/>
        </authorList>
    </citation>
    <scope>NUCLEOTIDE SEQUENCE [LARGE SCALE GENOMIC DNA]</scope>
    <source>
        <strain evidence="1 2">OH-22767</strain>
    </source>
</reference>
<dbReference type="OrthoDB" id="1430845at2"/>
<dbReference type="AlphaFoldDB" id="A0A383TVP2"/>
<dbReference type="Pfam" id="PF10029">
    <property type="entry name" value="DUF2271"/>
    <property type="match status" value="1"/>
</dbReference>
<evidence type="ECO:0000313" key="2">
    <source>
        <dbReference type="Proteomes" id="UP000262142"/>
    </source>
</evidence>
<proteinExistence type="predicted"/>
<dbReference type="Proteomes" id="UP000262142">
    <property type="component" value="Unassembled WGS sequence"/>
</dbReference>
<keyword evidence="2" id="KW-1185">Reference proteome</keyword>
<accession>A0A383TVP2</accession>
<dbReference type="InterPro" id="IPR014469">
    <property type="entry name" value="DUF2271"/>
</dbReference>
<sequence length="164" mass="19039">MRKKYIIITLLIGFFISFLNFTTFSTETYKCMIQMTNYNGEGAYVAVSVLDSKNNYVETLKLFGDDDEWYKGLEAWYPYYKKNKRIVNVDAISGETLSGGERATFQLKIPQKYLDKNYQLRFETAVEEQSYKKNDVLIVPLNAKNLNGKHNGSGYIRYVRLAKS</sequence>
<organism evidence="1 2">
    <name type="scientific">Candidatus Ornithobacterium hominis</name>
    <dbReference type="NCBI Taxonomy" id="2497989"/>
    <lineage>
        <taxon>Bacteria</taxon>
        <taxon>Pseudomonadati</taxon>
        <taxon>Bacteroidota</taxon>
        <taxon>Flavobacteriia</taxon>
        <taxon>Flavobacteriales</taxon>
        <taxon>Weeksellaceae</taxon>
        <taxon>Ornithobacterium</taxon>
    </lineage>
</organism>
<protein>
    <submittedName>
        <fullName evidence="1">Predicted periplasmic protein (DUF2271)</fullName>
    </submittedName>
</protein>
<dbReference type="EMBL" id="UNSC01000001">
    <property type="protein sequence ID" value="SZD71056.1"/>
    <property type="molecule type" value="Genomic_DNA"/>
</dbReference>
<evidence type="ECO:0000313" key="1">
    <source>
        <dbReference type="EMBL" id="SZD71056.1"/>
    </source>
</evidence>
<name>A0A383TVP2_9FLAO</name>